<comment type="caution">
    <text evidence="1">The sequence shown here is derived from an EMBL/GenBank/DDBJ whole genome shotgun (WGS) entry which is preliminary data.</text>
</comment>
<name>A0AAP0JLM2_9MAGN</name>
<dbReference type="EMBL" id="JBBNAF010000006">
    <property type="protein sequence ID" value="KAK9135408.1"/>
    <property type="molecule type" value="Genomic_DNA"/>
</dbReference>
<accession>A0AAP0JLM2</accession>
<sequence length="107" mass="11523">MFCVMLIYIYLGGAEGLALRVAVAELARLAWGVYLVLLRLYDSDPVAPALGGLGLLGHLSIVKLSARLNLERKNTRNGAFTYSDQAGSDTVMSLARTCCWISLKSAS</sequence>
<dbReference type="AlphaFoldDB" id="A0AAP0JLM2"/>
<protein>
    <submittedName>
        <fullName evidence="1">Uncharacterized protein</fullName>
    </submittedName>
</protein>
<gene>
    <name evidence="1" type="ORF">Syun_014738</name>
</gene>
<keyword evidence="2" id="KW-1185">Reference proteome</keyword>
<proteinExistence type="predicted"/>
<dbReference type="Proteomes" id="UP001420932">
    <property type="component" value="Unassembled WGS sequence"/>
</dbReference>
<evidence type="ECO:0000313" key="2">
    <source>
        <dbReference type="Proteomes" id="UP001420932"/>
    </source>
</evidence>
<evidence type="ECO:0000313" key="1">
    <source>
        <dbReference type="EMBL" id="KAK9135408.1"/>
    </source>
</evidence>
<organism evidence="1 2">
    <name type="scientific">Stephania yunnanensis</name>
    <dbReference type="NCBI Taxonomy" id="152371"/>
    <lineage>
        <taxon>Eukaryota</taxon>
        <taxon>Viridiplantae</taxon>
        <taxon>Streptophyta</taxon>
        <taxon>Embryophyta</taxon>
        <taxon>Tracheophyta</taxon>
        <taxon>Spermatophyta</taxon>
        <taxon>Magnoliopsida</taxon>
        <taxon>Ranunculales</taxon>
        <taxon>Menispermaceae</taxon>
        <taxon>Menispermoideae</taxon>
        <taxon>Cissampelideae</taxon>
        <taxon>Stephania</taxon>
    </lineage>
</organism>
<reference evidence="1 2" key="1">
    <citation type="submission" date="2024-01" db="EMBL/GenBank/DDBJ databases">
        <title>Genome assemblies of Stephania.</title>
        <authorList>
            <person name="Yang L."/>
        </authorList>
    </citation>
    <scope>NUCLEOTIDE SEQUENCE [LARGE SCALE GENOMIC DNA]</scope>
    <source>
        <strain evidence="1">YNDBR</strain>
        <tissue evidence="1">Leaf</tissue>
    </source>
</reference>